<name>A0A1I7ETQ2_9FLAO</name>
<organism evidence="1 2">
    <name type="scientific">Pustulibacterium marinum</name>
    <dbReference type="NCBI Taxonomy" id="1224947"/>
    <lineage>
        <taxon>Bacteria</taxon>
        <taxon>Pseudomonadati</taxon>
        <taxon>Bacteroidota</taxon>
        <taxon>Flavobacteriia</taxon>
        <taxon>Flavobacteriales</taxon>
        <taxon>Flavobacteriaceae</taxon>
        <taxon>Pustulibacterium</taxon>
    </lineage>
</organism>
<proteinExistence type="predicted"/>
<dbReference type="RefSeq" id="WP_093021539.1">
    <property type="nucleotide sequence ID" value="NZ_FPBK01000001.1"/>
</dbReference>
<dbReference type="STRING" id="1224947.SAMN05216480_101131"/>
<dbReference type="EMBL" id="FPBK01000001">
    <property type="protein sequence ID" value="SFU27300.1"/>
    <property type="molecule type" value="Genomic_DNA"/>
</dbReference>
<dbReference type="Proteomes" id="UP000199138">
    <property type="component" value="Unassembled WGS sequence"/>
</dbReference>
<dbReference type="Gene3D" id="3.40.50.2000">
    <property type="entry name" value="Glycogen Phosphorylase B"/>
    <property type="match status" value="1"/>
</dbReference>
<keyword evidence="2" id="KW-1185">Reference proteome</keyword>
<sequence>MNLIVIPFHDWRKIQKEGFRTRDAHFIEEFGTIKSQKTLIVNRPTTRLEIFLRYRKIRFNYDVVYKEKYFTLYKINDNLYMVDSIFPDIIGQLLKKYLWFVEKYGDEGLLKFINKCLNIIDFSECVILSQNIFAYQLLENVSSSLKIFDAWDDFTKFNVYKKVRFKIYEAYNVYAKKCNFWVTNSKENISRFYQKFSPNFISLIKNGVDVKRFSGKSEIPRDIKNIPRPIVGFGGKVSHLIDVPFLNEVLIDNPHLSFVFIGQILDKKVYKKINKTNNFYYLGDKHYDEYPNYVKNFDICIIPYVVEDSKKSGANSIKMYEYLAANKKVIGTSGNGLEEMQEYVFVTNDPKNFSLILNSSQAGIKNEINIDEYSWNLRVRELLKLINSY</sequence>
<evidence type="ECO:0000313" key="1">
    <source>
        <dbReference type="EMBL" id="SFU27300.1"/>
    </source>
</evidence>
<dbReference type="OrthoDB" id="9816564at2"/>
<dbReference type="GO" id="GO:0016740">
    <property type="term" value="F:transferase activity"/>
    <property type="evidence" value="ECO:0007669"/>
    <property type="project" value="UniProtKB-KW"/>
</dbReference>
<protein>
    <submittedName>
        <fullName evidence="1">Glycosyltransferase involved in cell wall bisynthesis</fullName>
    </submittedName>
</protein>
<dbReference type="SUPFAM" id="SSF53756">
    <property type="entry name" value="UDP-Glycosyltransferase/glycogen phosphorylase"/>
    <property type="match status" value="1"/>
</dbReference>
<gene>
    <name evidence="1" type="ORF">SAMN05216480_101131</name>
</gene>
<reference evidence="2" key="1">
    <citation type="submission" date="2016-10" db="EMBL/GenBank/DDBJ databases">
        <authorList>
            <person name="Varghese N."/>
            <person name="Submissions S."/>
        </authorList>
    </citation>
    <scope>NUCLEOTIDE SEQUENCE [LARGE SCALE GENOMIC DNA]</scope>
    <source>
        <strain evidence="2">CGMCC 1.12333</strain>
    </source>
</reference>
<evidence type="ECO:0000313" key="2">
    <source>
        <dbReference type="Proteomes" id="UP000199138"/>
    </source>
</evidence>
<keyword evidence="1" id="KW-0808">Transferase</keyword>
<dbReference type="AlphaFoldDB" id="A0A1I7ETQ2"/>
<accession>A0A1I7ETQ2</accession>